<dbReference type="PANTHER" id="PTHR44942">
    <property type="entry name" value="METHYLTRANSF_11 DOMAIN-CONTAINING PROTEIN"/>
    <property type="match status" value="1"/>
</dbReference>
<dbReference type="Proteomes" id="UP001182556">
    <property type="component" value="Unassembled WGS sequence"/>
</dbReference>
<dbReference type="SUPFAM" id="SSF53335">
    <property type="entry name" value="S-adenosyl-L-methionine-dependent methyltransferases"/>
    <property type="match status" value="1"/>
</dbReference>
<evidence type="ECO:0000256" key="1">
    <source>
        <dbReference type="ARBA" id="ARBA00008361"/>
    </source>
</evidence>
<dbReference type="GO" id="GO:0032259">
    <property type="term" value="P:methylation"/>
    <property type="evidence" value="ECO:0007669"/>
    <property type="project" value="UniProtKB-KW"/>
</dbReference>
<evidence type="ECO:0000313" key="6">
    <source>
        <dbReference type="Proteomes" id="UP001182556"/>
    </source>
</evidence>
<evidence type="ECO:0000313" key="5">
    <source>
        <dbReference type="EMBL" id="KAK1923189.1"/>
    </source>
</evidence>
<comment type="similarity">
    <text evidence="1">Belongs to the methyltransferase superfamily.</text>
</comment>
<comment type="caution">
    <text evidence="5">The sequence shown here is derived from an EMBL/GenBank/DDBJ whole genome shotgun (WGS) entry which is preliminary data.</text>
</comment>
<dbReference type="Gene3D" id="3.40.50.150">
    <property type="entry name" value="Vaccinia Virus protein VP39"/>
    <property type="match status" value="1"/>
</dbReference>
<accession>A0AAD9FNE2</accession>
<dbReference type="CDD" id="cd02440">
    <property type="entry name" value="AdoMet_MTases"/>
    <property type="match status" value="1"/>
</dbReference>
<gene>
    <name evidence="5" type="ORF">DB88DRAFT_494146</name>
</gene>
<evidence type="ECO:0000256" key="2">
    <source>
        <dbReference type="ARBA" id="ARBA00022603"/>
    </source>
</evidence>
<evidence type="ECO:0000259" key="4">
    <source>
        <dbReference type="Pfam" id="PF08241"/>
    </source>
</evidence>
<sequence>MTTFARKTFDVAGYLACRPTYPAKVYEVIQAYHASTGRFDRALDLGCGPGFIALNLASRFKHVLALDPSEKMIRSGLQPEPGANVVKIDYKVGNAEEITKYTGQGEEGLDLVVAGQAAHWFDYPKVWRELTEAVRPGGTVAFIGYAEMVFPRYPQLNTLISQLSRNDDQLGPYWQPGRRIVEGLLDAVPFPTKPAPPPSVTLAGHQFVTARVAEPALQHVAGPIDAETWRPESAIRLKEIDGAPWLMTKRFDISALEGYLRTWSSLHAFHELHPEDAARKGRGGEDGDIVDRAMGRIRRGLADAGHQDKQIEVGWPLILMMIQKRL</sequence>
<dbReference type="InterPro" id="IPR051052">
    <property type="entry name" value="Diverse_substrate_MTase"/>
</dbReference>
<protein>
    <submittedName>
        <fullName evidence="5">S-adenosyl-L-methionine-dependent methyltransferase</fullName>
    </submittedName>
</protein>
<dbReference type="InterPro" id="IPR029063">
    <property type="entry name" value="SAM-dependent_MTases_sf"/>
</dbReference>
<dbReference type="EMBL" id="JAODAN010000007">
    <property type="protein sequence ID" value="KAK1923189.1"/>
    <property type="molecule type" value="Genomic_DNA"/>
</dbReference>
<dbReference type="GO" id="GO:0008757">
    <property type="term" value="F:S-adenosylmethionine-dependent methyltransferase activity"/>
    <property type="evidence" value="ECO:0007669"/>
    <property type="project" value="InterPro"/>
</dbReference>
<keyword evidence="2 5" id="KW-0489">Methyltransferase</keyword>
<keyword evidence="3" id="KW-0808">Transferase</keyword>
<dbReference type="AlphaFoldDB" id="A0AAD9FNE2"/>
<name>A0AAD9FNE2_PAPLA</name>
<dbReference type="Pfam" id="PF08241">
    <property type="entry name" value="Methyltransf_11"/>
    <property type="match status" value="1"/>
</dbReference>
<dbReference type="InterPro" id="IPR013216">
    <property type="entry name" value="Methyltransf_11"/>
</dbReference>
<keyword evidence="6" id="KW-1185">Reference proteome</keyword>
<proteinExistence type="inferred from homology"/>
<reference evidence="5" key="1">
    <citation type="submission" date="2023-02" db="EMBL/GenBank/DDBJ databases">
        <title>Identification and recombinant expression of a fungal hydrolase from Papiliotrema laurentii that hydrolyzes apple cutin and clears colloidal polyester polyurethane.</title>
        <authorList>
            <consortium name="DOE Joint Genome Institute"/>
            <person name="Roman V.A."/>
            <person name="Bojanowski C."/>
            <person name="Crable B.R."/>
            <person name="Wagner D.N."/>
            <person name="Hung C.S."/>
            <person name="Nadeau L.J."/>
            <person name="Schratz L."/>
            <person name="Haridas S."/>
            <person name="Pangilinan J."/>
            <person name="Lipzen A."/>
            <person name="Na H."/>
            <person name="Yan M."/>
            <person name="Ng V."/>
            <person name="Grigoriev I.V."/>
            <person name="Spatafora J.W."/>
            <person name="Barlow D."/>
            <person name="Biffinger J."/>
            <person name="Kelley-Loughnane N."/>
            <person name="Varaljay V.A."/>
            <person name="Crookes-Goodson W.J."/>
        </authorList>
    </citation>
    <scope>NUCLEOTIDE SEQUENCE</scope>
    <source>
        <strain evidence="5">5307AH</strain>
    </source>
</reference>
<evidence type="ECO:0000256" key="3">
    <source>
        <dbReference type="ARBA" id="ARBA00022679"/>
    </source>
</evidence>
<dbReference type="PANTHER" id="PTHR44942:SF4">
    <property type="entry name" value="METHYLTRANSFERASE TYPE 11 DOMAIN-CONTAINING PROTEIN"/>
    <property type="match status" value="1"/>
</dbReference>
<feature type="domain" description="Methyltransferase type 11" evidence="4">
    <location>
        <begin position="43"/>
        <end position="142"/>
    </location>
</feature>
<organism evidence="5 6">
    <name type="scientific">Papiliotrema laurentii</name>
    <name type="common">Cryptococcus laurentii</name>
    <dbReference type="NCBI Taxonomy" id="5418"/>
    <lineage>
        <taxon>Eukaryota</taxon>
        <taxon>Fungi</taxon>
        <taxon>Dikarya</taxon>
        <taxon>Basidiomycota</taxon>
        <taxon>Agaricomycotina</taxon>
        <taxon>Tremellomycetes</taxon>
        <taxon>Tremellales</taxon>
        <taxon>Rhynchogastremaceae</taxon>
        <taxon>Papiliotrema</taxon>
    </lineage>
</organism>